<dbReference type="GO" id="GO:0005886">
    <property type="term" value="C:plasma membrane"/>
    <property type="evidence" value="ECO:0007669"/>
    <property type="project" value="TreeGrafter"/>
</dbReference>
<protein>
    <submittedName>
        <fullName evidence="6">Penicillin-binding protein 2B</fullName>
    </submittedName>
</protein>
<name>A0A7W0BZG3_9BACL</name>
<dbReference type="InterPro" id="IPR012338">
    <property type="entry name" value="Beta-lactam/transpept-like"/>
</dbReference>
<gene>
    <name evidence="6" type="ORF">HNR31_000859</name>
</gene>
<dbReference type="InterPro" id="IPR036138">
    <property type="entry name" value="PBP_dimer_sf"/>
</dbReference>
<evidence type="ECO:0000259" key="5">
    <source>
        <dbReference type="PROSITE" id="PS51178"/>
    </source>
</evidence>
<dbReference type="Pfam" id="PF00905">
    <property type="entry name" value="Transpeptidase"/>
    <property type="match status" value="1"/>
</dbReference>
<sequence>MEAKKHKNTHKGAALLFLVFSLLFFVLFARFVQLQVTGVADGQVLAAKAEEKYKQKRTIEARRGTIFDRNGEALAEDTPSYTVVAVLDPKMTTDPSHPKHVVDPEMTAKKLAPLLDMDVSEVERVLKKKAKQVEFGTHGRNISYELKKKIEALKLPGIGFIRDTKRFYPNGTFASHIIGYAQKTEKSGNETIGIMGLEKSLNDYLREKDGYVAFRGDSEGFRLPDTKETIVPPDNGDNVYLTIDQKIQTFLEDSMNQVEKQYKPKKIIAIVANPKTGEILAMGTRPSFDPNKRNIENYLNDAISYPYEPGSTMKIFTLAAAINEGVYNGNELYRSGSYKVGPNEIRDHNRVGWGTISFNEGVQRSSNVAFAILVKEKLGEDRFLQYLHRFHFHEKTGIDLPGEAVGNIVYKYPIEKLTTAFGQGTSVTPIQQIQAATAIANGGKMMKPYVIDRIVDPDTKKVVVEHHPEVVGQPITKETAQKVLDILETVVTSENGTGRPYQIEGYQVAGKTGTAQIPSPKGGYLTGYDNYIFSFLGMAPKENPQLLMYVAVQQPKLSYTETGAAPVSMIFNTVMKNSLQYLNIRPSSKSIETKEEKKGISLESYVGVPVEEAVQELKEKGLTPIVIGNGGQIEAQLPSAGEDVIAGERVILKTNGKAVMPDIRGWSLRDIMKVVELLHLQPSMKGYGYAVTQNIRPGTEVKKDDYLIVELAKPEKWKERMKEEKKTNTKKDSGKPVD</sequence>
<dbReference type="SUPFAM" id="SSF56519">
    <property type="entry name" value="Penicillin binding protein dimerisation domain"/>
    <property type="match status" value="1"/>
</dbReference>
<keyword evidence="7" id="KW-1185">Reference proteome</keyword>
<dbReference type="RefSeq" id="WP_181555022.1">
    <property type="nucleotide sequence ID" value="NZ_JACDUT010000002.1"/>
</dbReference>
<feature type="domain" description="PASTA" evidence="5">
    <location>
        <begin position="654"/>
        <end position="713"/>
    </location>
</feature>
<comment type="subcellular location">
    <subcellularLocation>
        <location evidence="1">Membrane</location>
    </subcellularLocation>
</comment>
<dbReference type="GO" id="GO:0071555">
    <property type="term" value="P:cell wall organization"/>
    <property type="evidence" value="ECO:0007669"/>
    <property type="project" value="TreeGrafter"/>
</dbReference>
<dbReference type="PANTHER" id="PTHR30627">
    <property type="entry name" value="PEPTIDOGLYCAN D,D-TRANSPEPTIDASE"/>
    <property type="match status" value="1"/>
</dbReference>
<dbReference type="Proteomes" id="UP000523087">
    <property type="component" value="Unassembled WGS sequence"/>
</dbReference>
<keyword evidence="3" id="KW-0472">Membrane</keyword>
<organism evidence="6 7">
    <name type="scientific">Thermaerobacillus caldiproteolyticus</name>
    <dbReference type="NCBI Taxonomy" id="247480"/>
    <lineage>
        <taxon>Bacteria</taxon>
        <taxon>Bacillati</taxon>
        <taxon>Bacillota</taxon>
        <taxon>Bacilli</taxon>
        <taxon>Bacillales</taxon>
        <taxon>Anoxybacillaceae</taxon>
        <taxon>Thermaerobacillus</taxon>
    </lineage>
</organism>
<dbReference type="UniPathway" id="UPA00219"/>
<dbReference type="Gene3D" id="3.90.1310.10">
    <property type="entry name" value="Penicillin-binding protein 2a (Domain 2)"/>
    <property type="match status" value="1"/>
</dbReference>
<evidence type="ECO:0000256" key="4">
    <source>
        <dbReference type="SAM" id="MobiDB-lite"/>
    </source>
</evidence>
<dbReference type="FunFam" id="3.40.710.10:FF:000026">
    <property type="entry name" value="Penicillin-binding protein 1"/>
    <property type="match status" value="1"/>
</dbReference>
<dbReference type="InterPro" id="IPR005311">
    <property type="entry name" value="PBP_dimer"/>
</dbReference>
<dbReference type="SUPFAM" id="SSF56601">
    <property type="entry name" value="beta-lactamase/transpeptidase-like"/>
    <property type="match status" value="1"/>
</dbReference>
<dbReference type="EMBL" id="JACDUT010000002">
    <property type="protein sequence ID" value="MBA2874089.1"/>
    <property type="molecule type" value="Genomic_DNA"/>
</dbReference>
<comment type="caution">
    <text evidence="6">The sequence shown here is derived from an EMBL/GenBank/DDBJ whole genome shotgun (WGS) entry which is preliminary data.</text>
</comment>
<dbReference type="CDD" id="cd06575">
    <property type="entry name" value="PASTA_Pbp2x-like_2"/>
    <property type="match status" value="1"/>
</dbReference>
<evidence type="ECO:0000313" key="7">
    <source>
        <dbReference type="Proteomes" id="UP000523087"/>
    </source>
</evidence>
<comment type="similarity">
    <text evidence="2">Belongs to the transpeptidase family.</text>
</comment>
<feature type="domain" description="PASTA" evidence="5">
    <location>
        <begin position="594"/>
        <end position="653"/>
    </location>
</feature>
<dbReference type="AlphaFoldDB" id="A0A7W0BZG3"/>
<dbReference type="PROSITE" id="PS51178">
    <property type="entry name" value="PASTA"/>
    <property type="match status" value="2"/>
</dbReference>
<dbReference type="PANTHER" id="PTHR30627:SF26">
    <property type="entry name" value="PENICILLIN-BINDING PROTEIN 2B"/>
    <property type="match status" value="1"/>
</dbReference>
<evidence type="ECO:0000313" key="6">
    <source>
        <dbReference type="EMBL" id="MBA2874089.1"/>
    </source>
</evidence>
<dbReference type="InterPro" id="IPR050515">
    <property type="entry name" value="Beta-lactam/transpept"/>
</dbReference>
<dbReference type="SMART" id="SM00740">
    <property type="entry name" value="PASTA"/>
    <property type="match status" value="2"/>
</dbReference>
<dbReference type="Pfam" id="PF03717">
    <property type="entry name" value="PBP_dimer"/>
    <property type="match status" value="1"/>
</dbReference>
<dbReference type="Gene3D" id="3.40.710.10">
    <property type="entry name" value="DD-peptidase/beta-lactamase superfamily"/>
    <property type="match status" value="1"/>
</dbReference>
<dbReference type="Gene3D" id="3.30.70.2110">
    <property type="match status" value="1"/>
</dbReference>
<accession>A0A7W0BZG3</accession>
<dbReference type="GO" id="GO:0009252">
    <property type="term" value="P:peptidoglycan biosynthetic process"/>
    <property type="evidence" value="ECO:0007669"/>
    <property type="project" value="UniProtKB-UniPathway"/>
</dbReference>
<evidence type="ECO:0000256" key="2">
    <source>
        <dbReference type="ARBA" id="ARBA00007171"/>
    </source>
</evidence>
<evidence type="ECO:0000256" key="3">
    <source>
        <dbReference type="ARBA" id="ARBA00023136"/>
    </source>
</evidence>
<dbReference type="InterPro" id="IPR005543">
    <property type="entry name" value="PASTA_dom"/>
</dbReference>
<dbReference type="GO" id="GO:0008658">
    <property type="term" value="F:penicillin binding"/>
    <property type="evidence" value="ECO:0007669"/>
    <property type="project" value="InterPro"/>
</dbReference>
<dbReference type="Pfam" id="PF03793">
    <property type="entry name" value="PASTA"/>
    <property type="match status" value="2"/>
</dbReference>
<dbReference type="Gene3D" id="2.20.70.70">
    <property type="match status" value="1"/>
</dbReference>
<dbReference type="InterPro" id="IPR001460">
    <property type="entry name" value="PCN-bd_Tpept"/>
</dbReference>
<dbReference type="CDD" id="cd06576">
    <property type="entry name" value="PASTA_Pbp2x-like_1"/>
    <property type="match status" value="1"/>
</dbReference>
<evidence type="ECO:0000256" key="1">
    <source>
        <dbReference type="ARBA" id="ARBA00004370"/>
    </source>
</evidence>
<feature type="region of interest" description="Disordered" evidence="4">
    <location>
        <begin position="718"/>
        <end position="738"/>
    </location>
</feature>
<proteinExistence type="inferred from homology"/>
<reference evidence="6 7" key="1">
    <citation type="submission" date="2020-07" db="EMBL/GenBank/DDBJ databases">
        <title>Genomic Encyclopedia of Type Strains, Phase IV (KMG-IV): sequencing the most valuable type-strain genomes for metagenomic binning, comparative biology and taxonomic classification.</title>
        <authorList>
            <person name="Goeker M."/>
        </authorList>
    </citation>
    <scope>NUCLEOTIDE SEQUENCE [LARGE SCALE GENOMIC DNA]</scope>
    <source>
        <strain evidence="6 7">DSM 15730</strain>
    </source>
</reference>
<dbReference type="SUPFAM" id="SSF54184">
    <property type="entry name" value="Penicillin-binding protein 2x (pbp-2x), c-terminal domain"/>
    <property type="match status" value="2"/>
</dbReference>